<gene>
    <name evidence="2" type="ORF">S01H1_26370</name>
</gene>
<accession>X0V782</accession>
<dbReference type="EMBL" id="BARS01015982">
    <property type="protein sequence ID" value="GAF96490.1"/>
    <property type="molecule type" value="Genomic_DNA"/>
</dbReference>
<name>X0V782_9ZZZZ</name>
<dbReference type="AlphaFoldDB" id="X0V782"/>
<evidence type="ECO:0000256" key="1">
    <source>
        <dbReference type="SAM" id="MobiDB-lite"/>
    </source>
</evidence>
<protein>
    <recommendedName>
        <fullName evidence="3">Tetratricopeptide repeat protein</fullName>
    </recommendedName>
</protein>
<feature type="region of interest" description="Disordered" evidence="1">
    <location>
        <begin position="50"/>
        <end position="71"/>
    </location>
</feature>
<evidence type="ECO:0008006" key="3">
    <source>
        <dbReference type="Google" id="ProtNLM"/>
    </source>
</evidence>
<feature type="non-terminal residue" evidence="2">
    <location>
        <position position="1"/>
    </location>
</feature>
<dbReference type="SUPFAM" id="SSF48452">
    <property type="entry name" value="TPR-like"/>
    <property type="match status" value="1"/>
</dbReference>
<organism evidence="2">
    <name type="scientific">marine sediment metagenome</name>
    <dbReference type="NCBI Taxonomy" id="412755"/>
    <lineage>
        <taxon>unclassified sequences</taxon>
        <taxon>metagenomes</taxon>
        <taxon>ecological metagenomes</taxon>
    </lineage>
</organism>
<dbReference type="Gene3D" id="1.25.40.10">
    <property type="entry name" value="Tetratricopeptide repeat domain"/>
    <property type="match status" value="1"/>
</dbReference>
<comment type="caution">
    <text evidence="2">The sequence shown here is derived from an EMBL/GenBank/DDBJ whole genome shotgun (WGS) entry which is preliminary data.</text>
</comment>
<sequence>AMGIHKEFIIPPSDAFAREERIRHISDELGKVLAQAPLDSDMRMSMNIQAHKPGVSETGEGRRGRDGKISKVSYQPRAVGNDMGLWVMGSAWVDLVHEAMPRLLSELSATEGENTGIEWAILGLGQVILGEADDALESFSSAVSAGSEEMGLLGSVVAWIEKGEEDMAIAACEEVLKINPKNRAARDNLKWLKTPSVIKE</sequence>
<feature type="compositionally biased region" description="Basic and acidic residues" evidence="1">
    <location>
        <begin position="59"/>
        <end position="69"/>
    </location>
</feature>
<proteinExistence type="predicted"/>
<reference evidence="2" key="1">
    <citation type="journal article" date="2014" name="Front. Microbiol.">
        <title>High frequency of phylogenetically diverse reductive dehalogenase-homologous genes in deep subseafloor sedimentary metagenomes.</title>
        <authorList>
            <person name="Kawai M."/>
            <person name="Futagami T."/>
            <person name="Toyoda A."/>
            <person name="Takaki Y."/>
            <person name="Nishi S."/>
            <person name="Hori S."/>
            <person name="Arai W."/>
            <person name="Tsubouchi T."/>
            <person name="Morono Y."/>
            <person name="Uchiyama I."/>
            <person name="Ito T."/>
            <person name="Fujiyama A."/>
            <person name="Inagaki F."/>
            <person name="Takami H."/>
        </authorList>
    </citation>
    <scope>NUCLEOTIDE SEQUENCE</scope>
    <source>
        <strain evidence="2">Expedition CK06-06</strain>
    </source>
</reference>
<dbReference type="InterPro" id="IPR011990">
    <property type="entry name" value="TPR-like_helical_dom_sf"/>
</dbReference>
<evidence type="ECO:0000313" key="2">
    <source>
        <dbReference type="EMBL" id="GAF96490.1"/>
    </source>
</evidence>